<dbReference type="EMBL" id="LPWG01000011">
    <property type="protein sequence ID" value="ODR99449.1"/>
    <property type="molecule type" value="Genomic_DNA"/>
</dbReference>
<keyword evidence="2" id="KW-1185">Reference proteome</keyword>
<organism evidence="1 2">
    <name type="scientific">Methyloceanibacter methanicus</name>
    <dbReference type="NCBI Taxonomy" id="1774968"/>
    <lineage>
        <taxon>Bacteria</taxon>
        <taxon>Pseudomonadati</taxon>
        <taxon>Pseudomonadota</taxon>
        <taxon>Alphaproteobacteria</taxon>
        <taxon>Hyphomicrobiales</taxon>
        <taxon>Hyphomicrobiaceae</taxon>
        <taxon>Methyloceanibacter</taxon>
    </lineage>
</organism>
<sequence>MVLPGGYMLGYASILNPNPLAMPDLVLRDSSGKVLIKTDDFVRLDRDPDDPTRFYLRYSDVSVNFPGEKLMPLIWYWNGWYWDDEGLGAAKRRKWNEPKPGLPRDLSIMAIGLSLIYDPLIRSGEFDVESCNTPWFDWGE</sequence>
<protein>
    <submittedName>
        <fullName evidence="1">Uncharacterized protein</fullName>
    </submittedName>
</protein>
<comment type="caution">
    <text evidence="1">The sequence shown here is derived from an EMBL/GenBank/DDBJ whole genome shotgun (WGS) entry which is preliminary data.</text>
</comment>
<dbReference type="Proteomes" id="UP000094501">
    <property type="component" value="Unassembled WGS sequence"/>
</dbReference>
<gene>
    <name evidence="1" type="ORF">AUC68_05645</name>
</gene>
<dbReference type="STRING" id="1774968.AUC68_05645"/>
<dbReference type="AlphaFoldDB" id="A0A1E3W116"/>
<evidence type="ECO:0000313" key="2">
    <source>
        <dbReference type="Proteomes" id="UP000094501"/>
    </source>
</evidence>
<accession>A0A1E3W116</accession>
<reference evidence="1 2" key="1">
    <citation type="journal article" date="2016" name="Environ. Microbiol.">
        <title>New Methyloceanibacter diversity from North Sea sediments includes methanotroph containing solely the soluble methane monooxygenase.</title>
        <authorList>
            <person name="Vekeman B."/>
            <person name="Kerckhof F.M."/>
            <person name="Cremers G."/>
            <person name="de Vos P."/>
            <person name="Vandamme P."/>
            <person name="Boon N."/>
            <person name="Op den Camp H.J."/>
            <person name="Heylen K."/>
        </authorList>
    </citation>
    <scope>NUCLEOTIDE SEQUENCE [LARGE SCALE GENOMIC DNA]</scope>
    <source>
        <strain evidence="1 2">R-67174</strain>
    </source>
</reference>
<proteinExistence type="predicted"/>
<name>A0A1E3W116_9HYPH</name>
<evidence type="ECO:0000313" key="1">
    <source>
        <dbReference type="EMBL" id="ODR99449.1"/>
    </source>
</evidence>